<dbReference type="AlphaFoldDB" id="A0A183ALE4"/>
<keyword evidence="3" id="KW-1185">Reference proteome</keyword>
<name>A0A183ALE4_9TREM</name>
<organism evidence="4">
    <name type="scientific">Echinostoma caproni</name>
    <dbReference type="NCBI Taxonomy" id="27848"/>
    <lineage>
        <taxon>Eukaryota</taxon>
        <taxon>Metazoa</taxon>
        <taxon>Spiralia</taxon>
        <taxon>Lophotrochozoa</taxon>
        <taxon>Platyhelminthes</taxon>
        <taxon>Trematoda</taxon>
        <taxon>Digenea</taxon>
        <taxon>Plagiorchiida</taxon>
        <taxon>Echinostomata</taxon>
        <taxon>Echinostomatoidea</taxon>
        <taxon>Echinostomatidae</taxon>
        <taxon>Echinostoma</taxon>
    </lineage>
</organism>
<evidence type="ECO:0000256" key="1">
    <source>
        <dbReference type="SAM" id="MobiDB-lite"/>
    </source>
</evidence>
<reference evidence="2 3" key="2">
    <citation type="submission" date="2018-11" db="EMBL/GenBank/DDBJ databases">
        <authorList>
            <consortium name="Pathogen Informatics"/>
        </authorList>
    </citation>
    <scope>NUCLEOTIDE SEQUENCE [LARGE SCALE GENOMIC DNA]</scope>
    <source>
        <strain evidence="2 3">Egypt</strain>
    </source>
</reference>
<evidence type="ECO:0000313" key="2">
    <source>
        <dbReference type="EMBL" id="VDP81997.1"/>
    </source>
</evidence>
<dbReference type="WBParaSite" id="ECPE_0000779801-mRNA-1">
    <property type="protein sequence ID" value="ECPE_0000779801-mRNA-1"/>
    <property type="gene ID" value="ECPE_0000779801"/>
</dbReference>
<proteinExistence type="predicted"/>
<dbReference type="EMBL" id="UZAN01045067">
    <property type="protein sequence ID" value="VDP81997.1"/>
    <property type="molecule type" value="Genomic_DNA"/>
</dbReference>
<feature type="region of interest" description="Disordered" evidence="1">
    <location>
        <begin position="315"/>
        <end position="357"/>
    </location>
</feature>
<protein>
    <submittedName>
        <fullName evidence="4">Reverse transcriptase domain-containing protein</fullName>
    </submittedName>
</protein>
<reference evidence="4" key="1">
    <citation type="submission" date="2016-06" db="UniProtKB">
        <authorList>
            <consortium name="WormBaseParasite"/>
        </authorList>
    </citation>
    <scope>IDENTIFICATION</scope>
</reference>
<dbReference type="OrthoDB" id="446809at2759"/>
<evidence type="ECO:0000313" key="3">
    <source>
        <dbReference type="Proteomes" id="UP000272942"/>
    </source>
</evidence>
<sequence>MLNYAIDITYKEGESPGHCGLEEFLHGYFHGDPGKTRDHGHHANGSLTDGNKAAANTLAEYYSAVFGPEHISWTDGGGCPAVDSIPSRFLELVSPCYDLELLDRDVPIRIAMPFRKIVPVSLLTSHLRSLRDRKPLDSVRNSSGLPSHWSLGVPRSFHARLSTTTSVEPGTYSWLCEPGVMGGGLINLYGAGLIDVAFILTGGLKLTSVNCVSRVFDWKLTDDPNCIRRMSAEDYVVITGELEPSESGTCFGMGSPVAVFCISSELPPVDFGGADSTEDFRLNIELTGSSGRFVIHDQGNQISWTPVKPLSSRTQTSKMWKRVSAVSENEERPIEDNSINGLHSSDSKSSSQKPLTNGALHRKLSEISYDSPSVHNVPVISATTVAHNTETVTFSTKNLNVDAGSKVDSNSNIHPLRLAWSHWLNHLTGCVQPNRTKLNMDMLLATPEHWAYVQRVLTALEKSSRQRCWIDVATGERL</sequence>
<dbReference type="Gene3D" id="3.30.360.10">
    <property type="entry name" value="Dihydrodipicolinate Reductase, domain 2"/>
    <property type="match status" value="1"/>
</dbReference>
<gene>
    <name evidence="2" type="ORF">ECPE_LOCUS7779</name>
</gene>
<evidence type="ECO:0000313" key="4">
    <source>
        <dbReference type="WBParaSite" id="ECPE_0000779801-mRNA-1"/>
    </source>
</evidence>
<accession>A0A183ALE4</accession>
<dbReference type="Proteomes" id="UP000272942">
    <property type="component" value="Unassembled WGS sequence"/>
</dbReference>